<dbReference type="GO" id="GO:0016579">
    <property type="term" value="P:protein deubiquitination"/>
    <property type="evidence" value="ECO:0007669"/>
    <property type="project" value="InterPro"/>
</dbReference>
<evidence type="ECO:0000256" key="7">
    <source>
        <dbReference type="ARBA" id="ARBA00022807"/>
    </source>
</evidence>
<evidence type="ECO:0000256" key="6">
    <source>
        <dbReference type="ARBA" id="ARBA00022801"/>
    </source>
</evidence>
<dbReference type="GO" id="GO:0006508">
    <property type="term" value="P:proteolysis"/>
    <property type="evidence" value="ECO:0007669"/>
    <property type="project" value="UniProtKB-KW"/>
</dbReference>
<comment type="similarity">
    <text evidence="2">Belongs to the peptidase C19 family.</text>
</comment>
<dbReference type="Proteomes" id="UP000078561">
    <property type="component" value="Unassembled WGS sequence"/>
</dbReference>
<comment type="catalytic activity">
    <reaction evidence="1">
        <text>Thiol-dependent hydrolysis of ester, thioester, amide, peptide and isopeptide bonds formed by the C-terminal Gly of ubiquitin (a 76-residue protein attached to proteins as an intracellular targeting signal).</text>
        <dbReference type="EC" id="3.4.19.12"/>
    </reaction>
</comment>
<evidence type="ECO:0000313" key="11">
    <source>
        <dbReference type="Proteomes" id="UP000078561"/>
    </source>
</evidence>
<dbReference type="PANTHER" id="PTHR24006:SF722">
    <property type="entry name" value="UBIQUITIN CARBOXYL-TERMINAL HYDROLASE 48"/>
    <property type="match status" value="1"/>
</dbReference>
<keyword evidence="11" id="KW-1185">Reference proteome</keyword>
<feature type="compositionally biased region" description="Polar residues" evidence="8">
    <location>
        <begin position="461"/>
        <end position="475"/>
    </location>
</feature>
<organism evidence="10">
    <name type="scientific">Absidia glauca</name>
    <name type="common">Pin mould</name>
    <dbReference type="NCBI Taxonomy" id="4829"/>
    <lineage>
        <taxon>Eukaryota</taxon>
        <taxon>Fungi</taxon>
        <taxon>Fungi incertae sedis</taxon>
        <taxon>Mucoromycota</taxon>
        <taxon>Mucoromycotina</taxon>
        <taxon>Mucoromycetes</taxon>
        <taxon>Mucorales</taxon>
        <taxon>Cunninghamellaceae</taxon>
        <taxon>Absidia</taxon>
    </lineage>
</organism>
<dbReference type="PROSITE" id="PS50235">
    <property type="entry name" value="USP_3"/>
    <property type="match status" value="1"/>
</dbReference>
<evidence type="ECO:0000313" key="10">
    <source>
        <dbReference type="EMBL" id="SAL95507.1"/>
    </source>
</evidence>
<evidence type="ECO:0000256" key="1">
    <source>
        <dbReference type="ARBA" id="ARBA00000707"/>
    </source>
</evidence>
<dbReference type="InParanoid" id="A0A168KUS3"/>
<accession>A0A168KUS3</accession>
<keyword evidence="4" id="KW-0645">Protease</keyword>
<dbReference type="OrthoDB" id="6287070at2759"/>
<dbReference type="EMBL" id="LT550334">
    <property type="protein sequence ID" value="SAL95507.1"/>
    <property type="molecule type" value="Genomic_DNA"/>
</dbReference>
<dbReference type="EC" id="3.4.19.12" evidence="3"/>
<dbReference type="GO" id="GO:0004843">
    <property type="term" value="F:cysteine-type deubiquitinase activity"/>
    <property type="evidence" value="ECO:0007669"/>
    <property type="project" value="UniProtKB-EC"/>
</dbReference>
<dbReference type="PANTHER" id="PTHR24006">
    <property type="entry name" value="UBIQUITIN CARBOXYL-TERMINAL HYDROLASE"/>
    <property type="match status" value="1"/>
</dbReference>
<name>A0A168KUS3_ABSGL</name>
<dbReference type="SUPFAM" id="SSF54001">
    <property type="entry name" value="Cysteine proteinases"/>
    <property type="match status" value="1"/>
</dbReference>
<dbReference type="InterPro" id="IPR038765">
    <property type="entry name" value="Papain-like_cys_pep_sf"/>
</dbReference>
<dbReference type="InterPro" id="IPR050164">
    <property type="entry name" value="Peptidase_C19"/>
</dbReference>
<dbReference type="InterPro" id="IPR001394">
    <property type="entry name" value="Peptidase_C19_UCH"/>
</dbReference>
<evidence type="ECO:0000256" key="3">
    <source>
        <dbReference type="ARBA" id="ARBA00012759"/>
    </source>
</evidence>
<dbReference type="AlphaFoldDB" id="A0A168KUS3"/>
<proteinExistence type="inferred from homology"/>
<feature type="region of interest" description="Disordered" evidence="8">
    <location>
        <begin position="427"/>
        <end position="475"/>
    </location>
</feature>
<evidence type="ECO:0000256" key="4">
    <source>
        <dbReference type="ARBA" id="ARBA00022670"/>
    </source>
</evidence>
<dbReference type="STRING" id="4829.A0A168KUS3"/>
<feature type="region of interest" description="Disordered" evidence="8">
    <location>
        <begin position="23"/>
        <end position="44"/>
    </location>
</feature>
<reference evidence="10" key="1">
    <citation type="submission" date="2016-04" db="EMBL/GenBank/DDBJ databases">
        <authorList>
            <person name="Evans L.H."/>
            <person name="Alamgir A."/>
            <person name="Owens N."/>
            <person name="Weber N.D."/>
            <person name="Virtaneva K."/>
            <person name="Barbian K."/>
            <person name="Babar A."/>
            <person name="Rosenke K."/>
        </authorList>
    </citation>
    <scope>NUCLEOTIDE SEQUENCE [LARGE SCALE GENOMIC DNA]</scope>
    <source>
        <strain evidence="10">CBS 101.48</strain>
    </source>
</reference>
<protein>
    <recommendedName>
        <fullName evidence="3">ubiquitinyl hydrolase 1</fullName>
        <ecNumber evidence="3">3.4.19.12</ecNumber>
    </recommendedName>
</protein>
<evidence type="ECO:0000256" key="2">
    <source>
        <dbReference type="ARBA" id="ARBA00009085"/>
    </source>
</evidence>
<keyword evidence="5" id="KW-0833">Ubl conjugation pathway</keyword>
<sequence>MYLGMTSFDPMLLGDPFEPVTSVSCPSTPLSPQQTPQKQHRHRHHRFFSRAYYRHRYRHKRISTSRSSDSNKAALQIDTNIPTDDDDTDTDNDMKKKKAGLALQRKHHLQRTLRLVINKLRQGQLIKQATVAHIRQDLHQNGWYGQDPATKQWQQEDVSELFLFLTSIFDSPYLPFQLRLFHGANTDLDDDRIMTDRLLPLSLPLQDDDDDNEPIRLETILVDHFYNSVITGVKRHFDTTDDQTEVDAWQAMELLPFYSSSSNDEDALAAGYYAETPLVLPLVLKRYQVIADGATYRTVKDCRAVVVPASIPFNQFVNKNSDHARCALCHGLFESVLVLKSVVCHHGASPQSGHYTAYASTTTGHWLKFDDMDVAQRVHSEVSLDQVLADVSNHGYLFFYELNRLCASCVEDSTKDGDDLLTAMTSDLSLVDEDDESTQDDKPAQDDEPVQEETSREVQQQDHQLTQDEPSPQDT</sequence>
<dbReference type="InterPro" id="IPR028889">
    <property type="entry name" value="USP"/>
</dbReference>
<feature type="compositionally biased region" description="Polar residues" evidence="8">
    <location>
        <begin position="64"/>
        <end position="73"/>
    </location>
</feature>
<keyword evidence="7" id="KW-0788">Thiol protease</keyword>
<dbReference type="GO" id="GO:0005634">
    <property type="term" value="C:nucleus"/>
    <property type="evidence" value="ECO:0007669"/>
    <property type="project" value="UniProtKB-SubCell"/>
</dbReference>
<keyword evidence="6" id="KW-0378">Hydrolase</keyword>
<dbReference type="Pfam" id="PF00443">
    <property type="entry name" value="UCH"/>
    <property type="match status" value="1"/>
</dbReference>
<evidence type="ECO:0000256" key="5">
    <source>
        <dbReference type="ARBA" id="ARBA00022786"/>
    </source>
</evidence>
<evidence type="ECO:0000259" key="9">
    <source>
        <dbReference type="PROSITE" id="PS50235"/>
    </source>
</evidence>
<feature type="region of interest" description="Disordered" evidence="8">
    <location>
        <begin position="61"/>
        <end position="93"/>
    </location>
</feature>
<gene>
    <name evidence="10" type="primary">ABSGL_00836.1 scaffold 958</name>
</gene>
<evidence type="ECO:0000256" key="8">
    <source>
        <dbReference type="SAM" id="MobiDB-lite"/>
    </source>
</evidence>
<feature type="domain" description="USP" evidence="9">
    <location>
        <begin position="88"/>
        <end position="403"/>
    </location>
</feature>
<dbReference type="GO" id="GO:0005829">
    <property type="term" value="C:cytosol"/>
    <property type="evidence" value="ECO:0007669"/>
    <property type="project" value="TreeGrafter"/>
</dbReference>
<dbReference type="Gene3D" id="3.90.70.10">
    <property type="entry name" value="Cysteine proteinases"/>
    <property type="match status" value="1"/>
</dbReference>
<feature type="compositionally biased region" description="Low complexity" evidence="8">
    <location>
        <begin position="26"/>
        <end position="37"/>
    </location>
</feature>